<name>A0A645CJ50_9ZZZZ</name>
<dbReference type="AlphaFoldDB" id="A0A645CJ50"/>
<accession>A0A645CJ50</accession>
<comment type="caution">
    <text evidence="1">The sequence shown here is derived from an EMBL/GenBank/DDBJ whole genome shotgun (WGS) entry which is preliminary data.</text>
</comment>
<dbReference type="Gene3D" id="3.30.460.40">
    <property type="match status" value="1"/>
</dbReference>
<dbReference type="SUPFAM" id="SSF81301">
    <property type="entry name" value="Nucleotidyltransferase"/>
    <property type="match status" value="1"/>
</dbReference>
<sequence>MKRVKALFSEFQQIETKIYLPEDYHFKIAFKDTEVDFVASFIIKPNQNEFEYDISERNVYYHSLNETIQVPCTFLENWYIIYRLLKRDDKANLIRSYLLNRDSLDQQSKEILRDSLNTSIPRYLKKDIKALLKLYEAGVQLSLLEPI</sequence>
<dbReference type="InterPro" id="IPR043519">
    <property type="entry name" value="NT_sf"/>
</dbReference>
<gene>
    <name evidence="1" type="ORF">SDC9_123978</name>
</gene>
<evidence type="ECO:0000313" key="1">
    <source>
        <dbReference type="EMBL" id="MPM76979.1"/>
    </source>
</evidence>
<reference evidence="1" key="1">
    <citation type="submission" date="2019-08" db="EMBL/GenBank/DDBJ databases">
        <authorList>
            <person name="Kucharzyk K."/>
            <person name="Murdoch R.W."/>
            <person name="Higgins S."/>
            <person name="Loffler F."/>
        </authorList>
    </citation>
    <scope>NUCLEOTIDE SEQUENCE</scope>
</reference>
<proteinExistence type="predicted"/>
<organism evidence="1">
    <name type="scientific">bioreactor metagenome</name>
    <dbReference type="NCBI Taxonomy" id="1076179"/>
    <lineage>
        <taxon>unclassified sequences</taxon>
        <taxon>metagenomes</taxon>
        <taxon>ecological metagenomes</taxon>
    </lineage>
</organism>
<protein>
    <submittedName>
        <fullName evidence="1">Uncharacterized protein</fullName>
    </submittedName>
</protein>
<dbReference type="EMBL" id="VSSQ01027633">
    <property type="protein sequence ID" value="MPM76979.1"/>
    <property type="molecule type" value="Genomic_DNA"/>
</dbReference>